<organism evidence="1">
    <name type="scientific">uncultured Rubrobacteraceae bacterium</name>
    <dbReference type="NCBI Taxonomy" id="349277"/>
    <lineage>
        <taxon>Bacteria</taxon>
        <taxon>Bacillati</taxon>
        <taxon>Actinomycetota</taxon>
        <taxon>Rubrobacteria</taxon>
        <taxon>Rubrobacterales</taxon>
        <taxon>Rubrobacteraceae</taxon>
        <taxon>environmental samples</taxon>
    </lineage>
</organism>
<accession>A0A6J4QZY2</accession>
<evidence type="ECO:0000313" key="1">
    <source>
        <dbReference type="EMBL" id="CAA9460184.1"/>
    </source>
</evidence>
<reference evidence="1" key="1">
    <citation type="submission" date="2020-02" db="EMBL/GenBank/DDBJ databases">
        <authorList>
            <person name="Meier V. D."/>
        </authorList>
    </citation>
    <scope>NUCLEOTIDE SEQUENCE</scope>
    <source>
        <strain evidence="1">AVDCRST_MAG28</strain>
    </source>
</reference>
<gene>
    <name evidence="1" type="ORF">AVDCRST_MAG28-3162</name>
</gene>
<dbReference type="AlphaFoldDB" id="A0A6J4QZY2"/>
<protein>
    <submittedName>
        <fullName evidence="1">Uncharacterized protein</fullName>
    </submittedName>
</protein>
<name>A0A6J4QZY2_9ACTN</name>
<sequence>MTGILLDTGGFLDPTMGQVAAPQARGGRLMEATVSEIHDYPLRPPGFAEPLFPTPDSRREVAKHLACAPWLSRASELPGLTRGGVGSTARLRAERVELKRQPGSGIVEVVRPRAGRCSWRRRRVVEVVARWREVRLWWDEDASVDRRLFRVVVSGGGTVDLALERTGRWFLVGVVD</sequence>
<dbReference type="EMBL" id="CADCVE010000077">
    <property type="protein sequence ID" value="CAA9460184.1"/>
    <property type="molecule type" value="Genomic_DNA"/>
</dbReference>
<proteinExistence type="predicted"/>